<evidence type="ECO:0000256" key="1">
    <source>
        <dbReference type="ARBA" id="ARBA00009437"/>
    </source>
</evidence>
<dbReference type="SUPFAM" id="SSF46785">
    <property type="entry name" value="Winged helix' DNA-binding domain"/>
    <property type="match status" value="1"/>
</dbReference>
<reference evidence="7" key="1">
    <citation type="submission" date="2013-08" db="EMBL/GenBank/DDBJ databases">
        <title>Intrasporangium oryzae NRRL B-24470.</title>
        <authorList>
            <person name="Liu H."/>
            <person name="Wang G."/>
        </authorList>
    </citation>
    <scope>NUCLEOTIDE SEQUENCE [LARGE SCALE GENOMIC DNA]</scope>
    <source>
        <strain evidence="7">Q5-1</strain>
    </source>
</reference>
<comment type="similarity">
    <text evidence="1">Belongs to the LysR transcriptional regulatory family.</text>
</comment>
<accession>W9GNC9</accession>
<dbReference type="AlphaFoldDB" id="W9GNC9"/>
<dbReference type="GO" id="GO:0000976">
    <property type="term" value="F:transcription cis-regulatory region binding"/>
    <property type="evidence" value="ECO:0007669"/>
    <property type="project" value="TreeGrafter"/>
</dbReference>
<dbReference type="SUPFAM" id="SSF53850">
    <property type="entry name" value="Periplasmic binding protein-like II"/>
    <property type="match status" value="1"/>
</dbReference>
<evidence type="ECO:0000259" key="5">
    <source>
        <dbReference type="PROSITE" id="PS50931"/>
    </source>
</evidence>
<dbReference type="InterPro" id="IPR036390">
    <property type="entry name" value="WH_DNA-bd_sf"/>
</dbReference>
<keyword evidence="4" id="KW-0804">Transcription</keyword>
<dbReference type="Gene3D" id="1.10.10.10">
    <property type="entry name" value="Winged helix-like DNA-binding domain superfamily/Winged helix DNA-binding domain"/>
    <property type="match status" value="1"/>
</dbReference>
<dbReference type="Proteomes" id="UP000019494">
    <property type="component" value="Unassembled WGS sequence"/>
</dbReference>
<dbReference type="InterPro" id="IPR036388">
    <property type="entry name" value="WH-like_DNA-bd_sf"/>
</dbReference>
<dbReference type="InterPro" id="IPR000847">
    <property type="entry name" value="LysR_HTH_N"/>
</dbReference>
<evidence type="ECO:0000256" key="3">
    <source>
        <dbReference type="ARBA" id="ARBA00023125"/>
    </source>
</evidence>
<comment type="caution">
    <text evidence="6">The sequence shown here is derived from an EMBL/GenBank/DDBJ whole genome shotgun (WGS) entry which is preliminary data.</text>
</comment>
<dbReference type="Pfam" id="PF03466">
    <property type="entry name" value="LysR_substrate"/>
    <property type="match status" value="1"/>
</dbReference>
<dbReference type="Pfam" id="PF00126">
    <property type="entry name" value="HTH_1"/>
    <property type="match status" value="1"/>
</dbReference>
<dbReference type="GO" id="GO:0003700">
    <property type="term" value="F:DNA-binding transcription factor activity"/>
    <property type="evidence" value="ECO:0007669"/>
    <property type="project" value="InterPro"/>
</dbReference>
<evidence type="ECO:0000256" key="4">
    <source>
        <dbReference type="ARBA" id="ARBA00023163"/>
    </source>
</evidence>
<sequence>MSDARPELEHLRLLVAISDHESLGAASRALGIAQPNASRSLRRLERQLGLSLVLRSPTGSRLTPQGAVVVHWAREVVEAAERLVAGAKALSAEANASLAVSASMTVAEHLVPTWLSEFRTVDPPVRVNLKVCNSREVFERIQHGGCDLGFVESPTVPRGIRWTVVGQDELLVVVAPTHPWSRRRRPLTPEELAATPLVVREVGSGTRVSLEHHLTDHRLVEPAVELSSNAAVKVMAASGAAPAVLSRLAVAQAIEVGELVAVPVEGLRLSRRLRAVWRGDLTPPAAEFLAVVRARQARPAPAAPARGGG</sequence>
<evidence type="ECO:0000313" key="6">
    <source>
        <dbReference type="EMBL" id="EWT07615.1"/>
    </source>
</evidence>
<gene>
    <name evidence="6" type="ORF">N864_03245</name>
</gene>
<dbReference type="Gene3D" id="3.40.190.10">
    <property type="entry name" value="Periplasmic binding protein-like II"/>
    <property type="match status" value="2"/>
</dbReference>
<dbReference type="PATRIC" id="fig|584657.3.peg.359"/>
<protein>
    <submittedName>
        <fullName evidence="6">LysR family transcriptional regulator</fullName>
    </submittedName>
</protein>
<dbReference type="InterPro" id="IPR005119">
    <property type="entry name" value="LysR_subst-bd"/>
</dbReference>
<keyword evidence="3" id="KW-0238">DNA-binding</keyword>
<dbReference type="RefSeq" id="WP_034712749.1">
    <property type="nucleotide sequence ID" value="NZ_AWQS01000007.1"/>
</dbReference>
<dbReference type="OrthoDB" id="9808620at2"/>
<proteinExistence type="inferred from homology"/>
<name>W9GNC9_9MICO</name>
<evidence type="ECO:0000256" key="2">
    <source>
        <dbReference type="ARBA" id="ARBA00023015"/>
    </source>
</evidence>
<dbReference type="PANTHER" id="PTHR30126">
    <property type="entry name" value="HTH-TYPE TRANSCRIPTIONAL REGULATOR"/>
    <property type="match status" value="1"/>
</dbReference>
<dbReference type="PRINTS" id="PR00039">
    <property type="entry name" value="HTHLYSR"/>
</dbReference>
<dbReference type="PANTHER" id="PTHR30126:SF39">
    <property type="entry name" value="HTH-TYPE TRANSCRIPTIONAL REGULATOR CYSL"/>
    <property type="match status" value="1"/>
</dbReference>
<evidence type="ECO:0000313" key="7">
    <source>
        <dbReference type="Proteomes" id="UP000019494"/>
    </source>
</evidence>
<dbReference type="EMBL" id="AWQS01000007">
    <property type="protein sequence ID" value="EWT07615.1"/>
    <property type="molecule type" value="Genomic_DNA"/>
</dbReference>
<dbReference type="PROSITE" id="PS50931">
    <property type="entry name" value="HTH_LYSR"/>
    <property type="match status" value="1"/>
</dbReference>
<keyword evidence="7" id="KW-1185">Reference proteome</keyword>
<feature type="domain" description="HTH lysR-type" evidence="5">
    <location>
        <begin position="6"/>
        <end position="63"/>
    </location>
</feature>
<keyword evidence="2" id="KW-0805">Transcription regulation</keyword>
<organism evidence="6 7">
    <name type="scientific">Intrasporangium chromatireducens Q5-1</name>
    <dbReference type="NCBI Taxonomy" id="584657"/>
    <lineage>
        <taxon>Bacteria</taxon>
        <taxon>Bacillati</taxon>
        <taxon>Actinomycetota</taxon>
        <taxon>Actinomycetes</taxon>
        <taxon>Micrococcales</taxon>
        <taxon>Intrasporangiaceae</taxon>
        <taxon>Intrasporangium</taxon>
    </lineage>
</organism>